<dbReference type="EC" id="3.1.3.48" evidence="2"/>
<keyword evidence="8" id="KW-1185">Reference proteome</keyword>
<feature type="domain" description="Phosphotyrosine protein phosphatase I" evidence="6">
    <location>
        <begin position="17"/>
        <end position="164"/>
    </location>
</feature>
<evidence type="ECO:0000256" key="3">
    <source>
        <dbReference type="ARBA" id="ARBA00022801"/>
    </source>
</evidence>
<dbReference type="Pfam" id="PF01451">
    <property type="entry name" value="LMWPc"/>
    <property type="match status" value="1"/>
</dbReference>
<sequence length="171" mass="18473">MTVRDRVNMVDAMAGKKSVLFVCTGNTCRSPMAEGLFRKAVEERGDFEVASAGVAAYPGGRVSRETEDVLRSRGISLEGFRSQPVSEGMIERSTHVFAMTDSHLQALLGMFPDHEDKFFLACEFAEIPGKGIGCDVPDPIGQGPAAYADVAATLDVAIPKLIEFIDQTWNG</sequence>
<dbReference type="Proteomes" id="UP001374893">
    <property type="component" value="Chromosome"/>
</dbReference>
<dbReference type="CDD" id="cd16344">
    <property type="entry name" value="LMWPAP"/>
    <property type="match status" value="1"/>
</dbReference>
<proteinExistence type="inferred from homology"/>
<dbReference type="PANTHER" id="PTHR11717">
    <property type="entry name" value="LOW MOLECULAR WEIGHT PROTEIN TYROSINE PHOSPHATASE"/>
    <property type="match status" value="1"/>
</dbReference>
<dbReference type="SMART" id="SM00226">
    <property type="entry name" value="LMWPc"/>
    <property type="match status" value="1"/>
</dbReference>
<evidence type="ECO:0000259" key="6">
    <source>
        <dbReference type="SMART" id="SM00226"/>
    </source>
</evidence>
<reference evidence="7 8" key="1">
    <citation type="submission" date="2021-06" db="EMBL/GenBank/DDBJ databases">
        <title>Complete genome of Haloferula helveola possessing various polysaccharide degrading enzymes.</title>
        <authorList>
            <person name="Takami H."/>
            <person name="Huang C."/>
            <person name="Hamasaki K."/>
        </authorList>
    </citation>
    <scope>NUCLEOTIDE SEQUENCE [LARGE SCALE GENOMIC DNA]</scope>
    <source>
        <strain evidence="7 8">CN-1</strain>
    </source>
</reference>
<dbReference type="PRINTS" id="PR00719">
    <property type="entry name" value="LMWPTPASE"/>
</dbReference>
<gene>
    <name evidence="7" type="ORF">HAHE_34090</name>
</gene>
<evidence type="ECO:0000313" key="7">
    <source>
        <dbReference type="EMBL" id="BCX49501.1"/>
    </source>
</evidence>
<keyword evidence="3" id="KW-0378">Hydrolase</keyword>
<comment type="similarity">
    <text evidence="1">Belongs to the low molecular weight phosphotyrosine protein phosphatase family.</text>
</comment>
<evidence type="ECO:0000256" key="1">
    <source>
        <dbReference type="ARBA" id="ARBA00011063"/>
    </source>
</evidence>
<dbReference type="PANTHER" id="PTHR11717:SF31">
    <property type="entry name" value="LOW MOLECULAR WEIGHT PROTEIN-TYROSINE-PHOSPHATASE ETP-RELATED"/>
    <property type="match status" value="1"/>
</dbReference>
<name>A0ABM7RCZ3_9BACT</name>
<accession>A0ABM7RCZ3</accession>
<dbReference type="EMBL" id="AP024702">
    <property type="protein sequence ID" value="BCX49501.1"/>
    <property type="molecule type" value="Genomic_DNA"/>
</dbReference>
<evidence type="ECO:0000313" key="8">
    <source>
        <dbReference type="Proteomes" id="UP001374893"/>
    </source>
</evidence>
<comment type="catalytic activity">
    <reaction evidence="5">
        <text>O-phospho-L-tyrosyl-[protein] + H2O = L-tyrosyl-[protein] + phosphate</text>
        <dbReference type="Rhea" id="RHEA:10684"/>
        <dbReference type="Rhea" id="RHEA-COMP:10136"/>
        <dbReference type="Rhea" id="RHEA-COMP:20101"/>
        <dbReference type="ChEBI" id="CHEBI:15377"/>
        <dbReference type="ChEBI" id="CHEBI:43474"/>
        <dbReference type="ChEBI" id="CHEBI:46858"/>
        <dbReference type="ChEBI" id="CHEBI:61978"/>
        <dbReference type="EC" id="3.1.3.48"/>
    </reaction>
</comment>
<dbReference type="InterPro" id="IPR050438">
    <property type="entry name" value="LMW_PTPase"/>
</dbReference>
<evidence type="ECO:0000256" key="2">
    <source>
        <dbReference type="ARBA" id="ARBA00013064"/>
    </source>
</evidence>
<dbReference type="SUPFAM" id="SSF52788">
    <property type="entry name" value="Phosphotyrosine protein phosphatases I"/>
    <property type="match status" value="1"/>
</dbReference>
<dbReference type="InterPro" id="IPR023485">
    <property type="entry name" value="Ptyr_pPase"/>
</dbReference>
<keyword evidence="4" id="KW-0904">Protein phosphatase</keyword>
<evidence type="ECO:0000256" key="5">
    <source>
        <dbReference type="ARBA" id="ARBA00051722"/>
    </source>
</evidence>
<organism evidence="7 8">
    <name type="scientific">Haloferula helveola</name>
    <dbReference type="NCBI Taxonomy" id="490095"/>
    <lineage>
        <taxon>Bacteria</taxon>
        <taxon>Pseudomonadati</taxon>
        <taxon>Verrucomicrobiota</taxon>
        <taxon>Verrucomicrobiia</taxon>
        <taxon>Verrucomicrobiales</taxon>
        <taxon>Verrucomicrobiaceae</taxon>
        <taxon>Haloferula</taxon>
    </lineage>
</organism>
<protein>
    <recommendedName>
        <fullName evidence="2">protein-tyrosine-phosphatase</fullName>
        <ecNumber evidence="2">3.1.3.48</ecNumber>
    </recommendedName>
</protein>
<dbReference type="InterPro" id="IPR036196">
    <property type="entry name" value="Ptyr_pPase_sf"/>
</dbReference>
<dbReference type="InterPro" id="IPR017867">
    <property type="entry name" value="Tyr_phospatase_low_mol_wt"/>
</dbReference>
<evidence type="ECO:0000256" key="4">
    <source>
        <dbReference type="ARBA" id="ARBA00022912"/>
    </source>
</evidence>
<dbReference type="Gene3D" id="3.40.50.2300">
    <property type="match status" value="1"/>
</dbReference>